<keyword evidence="3" id="KW-1185">Reference proteome</keyword>
<organism evidence="2 3">
    <name type="scientific">Ralstonia phage BOESR1</name>
    <dbReference type="NCBI Taxonomy" id="3034917"/>
    <lineage>
        <taxon>Viruses</taxon>
        <taxon>Duplodnaviria</taxon>
        <taxon>Heunggongvirae</taxon>
        <taxon>Uroviricota</taxon>
        <taxon>Caudoviricetes</taxon>
        <taxon>Autographivirales</taxon>
        <taxon>Autographivirales incertae sedis</taxon>
        <taxon>Boesrvirus</taxon>
        <taxon>Boesrvirus BOESR1</taxon>
    </lineage>
</organism>
<name>A0AA50F4B8_9CAUD</name>
<keyword evidence="1" id="KW-0175">Coiled coil</keyword>
<feature type="coiled-coil region" evidence="1">
    <location>
        <begin position="142"/>
        <end position="176"/>
    </location>
</feature>
<protein>
    <submittedName>
        <fullName evidence="2">Uncharacterized protein</fullName>
    </submittedName>
</protein>
<evidence type="ECO:0000313" key="3">
    <source>
        <dbReference type="Proteomes" id="UP001182455"/>
    </source>
</evidence>
<dbReference type="EMBL" id="OR367448">
    <property type="protein sequence ID" value="WLW40584.1"/>
    <property type="molecule type" value="Genomic_DNA"/>
</dbReference>
<sequence length="181" mass="20538">MNEIVIKRDTPNLVVERGKRAYLKIKADAATMRENWRAVGEALLVGKDKTNRELGQTFSEWCVAGGFDLDKDTRADAMWFAENFSESSEILYTHPSQIRRVYNESLRTGPLPLDLASIETTPAIDLDERSAERVVKLVKQHIVAKAEEEAALEKERKRVEKAIAKAEEKLKTLKAELKALR</sequence>
<gene>
    <name evidence="2" type="ORF">HIBIKMCM_00017</name>
</gene>
<evidence type="ECO:0000256" key="1">
    <source>
        <dbReference type="SAM" id="Coils"/>
    </source>
</evidence>
<evidence type="ECO:0000313" key="2">
    <source>
        <dbReference type="EMBL" id="WLW40584.1"/>
    </source>
</evidence>
<accession>A0AA50F4B8</accession>
<dbReference type="Proteomes" id="UP001182455">
    <property type="component" value="Segment"/>
</dbReference>
<proteinExistence type="predicted"/>
<reference evidence="2" key="1">
    <citation type="submission" date="2023-07" db="EMBL/GenBank/DDBJ databases">
        <title>First report of Ralstonia pseudosolanacearum infecting Boesenbergia rotunda from Thailand.</title>
        <authorList>
            <person name="Carroll S."/>
            <person name="McGreig S."/>
            <person name="Bryning A."/>
            <person name="Vicente J.G."/>
            <person name="Aspin A."/>
        </authorList>
    </citation>
    <scope>NUCLEOTIDE SEQUENCE</scope>
</reference>